<dbReference type="InterPro" id="IPR000953">
    <property type="entry name" value="Chromo/chromo_shadow_dom"/>
</dbReference>
<accession>A0A914DL83</accession>
<organism evidence="5 6">
    <name type="scientific">Acrobeloides nanus</name>
    <dbReference type="NCBI Taxonomy" id="290746"/>
    <lineage>
        <taxon>Eukaryota</taxon>
        <taxon>Metazoa</taxon>
        <taxon>Ecdysozoa</taxon>
        <taxon>Nematoda</taxon>
        <taxon>Chromadorea</taxon>
        <taxon>Rhabditida</taxon>
        <taxon>Tylenchina</taxon>
        <taxon>Cephalobomorpha</taxon>
        <taxon>Cephaloboidea</taxon>
        <taxon>Cephalobidae</taxon>
        <taxon>Acrobeloides</taxon>
    </lineage>
</organism>
<evidence type="ECO:0000256" key="3">
    <source>
        <dbReference type="SAM" id="MobiDB-lite"/>
    </source>
</evidence>
<dbReference type="GO" id="GO:0005634">
    <property type="term" value="C:nucleus"/>
    <property type="evidence" value="ECO:0007669"/>
    <property type="project" value="UniProtKB-SubCell"/>
</dbReference>
<protein>
    <submittedName>
        <fullName evidence="6">Chromo domain-containing protein</fullName>
    </submittedName>
</protein>
<evidence type="ECO:0000313" key="5">
    <source>
        <dbReference type="Proteomes" id="UP000887540"/>
    </source>
</evidence>
<dbReference type="Proteomes" id="UP000887540">
    <property type="component" value="Unplaced"/>
</dbReference>
<dbReference type="CDD" id="cd00024">
    <property type="entry name" value="CD_CSD"/>
    <property type="match status" value="1"/>
</dbReference>
<comment type="subcellular location">
    <subcellularLocation>
        <location evidence="1">Nucleus</location>
    </subcellularLocation>
</comment>
<evidence type="ECO:0000256" key="2">
    <source>
        <dbReference type="ARBA" id="ARBA00023242"/>
    </source>
</evidence>
<feature type="region of interest" description="Disordered" evidence="3">
    <location>
        <begin position="71"/>
        <end position="96"/>
    </location>
</feature>
<evidence type="ECO:0000259" key="4">
    <source>
        <dbReference type="PROSITE" id="PS50013"/>
    </source>
</evidence>
<dbReference type="PANTHER" id="PTHR22812">
    <property type="entry name" value="CHROMOBOX PROTEIN"/>
    <property type="match status" value="1"/>
</dbReference>
<dbReference type="InterPro" id="IPR051219">
    <property type="entry name" value="Heterochromatin_chromo-domain"/>
</dbReference>
<dbReference type="AlphaFoldDB" id="A0A914DL83"/>
<dbReference type="Pfam" id="PF00385">
    <property type="entry name" value="Chromo"/>
    <property type="match status" value="1"/>
</dbReference>
<name>A0A914DL83_9BILA</name>
<dbReference type="InterPro" id="IPR016197">
    <property type="entry name" value="Chromo-like_dom_sf"/>
</dbReference>
<dbReference type="SUPFAM" id="SSF54160">
    <property type="entry name" value="Chromo domain-like"/>
    <property type="match status" value="1"/>
</dbReference>
<dbReference type="InterPro" id="IPR023780">
    <property type="entry name" value="Chromo_domain"/>
</dbReference>
<keyword evidence="5" id="KW-1185">Reference proteome</keyword>
<dbReference type="WBParaSite" id="ACRNAN_scaffold310.g21292.t1">
    <property type="protein sequence ID" value="ACRNAN_scaffold310.g21292.t1"/>
    <property type="gene ID" value="ACRNAN_scaffold310.g21292"/>
</dbReference>
<dbReference type="Gene3D" id="2.40.50.40">
    <property type="match status" value="1"/>
</dbReference>
<dbReference type="PROSITE" id="PS50013">
    <property type="entry name" value="CHROMO_2"/>
    <property type="match status" value="1"/>
</dbReference>
<evidence type="ECO:0000313" key="6">
    <source>
        <dbReference type="WBParaSite" id="ACRNAN_scaffold310.g21292.t1"/>
    </source>
</evidence>
<keyword evidence="2" id="KW-0539">Nucleus</keyword>
<feature type="domain" description="Chromo" evidence="4">
    <location>
        <begin position="15"/>
        <end position="74"/>
    </location>
</feature>
<evidence type="ECO:0000256" key="1">
    <source>
        <dbReference type="ARBA" id="ARBA00004123"/>
    </source>
</evidence>
<proteinExistence type="predicted"/>
<reference evidence="6" key="1">
    <citation type="submission" date="2022-11" db="UniProtKB">
        <authorList>
            <consortium name="WormBaseParasite"/>
        </authorList>
    </citation>
    <scope>IDENTIFICATION</scope>
</reference>
<dbReference type="SMART" id="SM00298">
    <property type="entry name" value="CHROMO"/>
    <property type="match status" value="1"/>
</dbReference>
<sequence length="302" mass="34666">MAKGRRTRKSKSVTYVIDKILDKRLNDAGEEEYLVKWEGYDDSENTWEPRESFMVEDVIKEFEEKRLKEASDEVLRLGESKSSSSNSLELEKPQETKRVTIKIKATESDEKTNPSKIASPMRLPMPTETAEIDIPPIRFSPTSTPGPSKSDEVSLPVVNRFIFGKATDLPGIVEYFNKTLVIFIEKKSDVTCDYFKDLLKKKCKLDPSLITEMRIMKSEKNFVAFIVFNKLETLTDLLFLYRTKFSNTTCRFLKVYEVLIDGANKLPDHSTEETKITAALDAFDALQEYNALKFKNIPSNHE</sequence>